<keyword evidence="2 4" id="KW-0863">Zinc-finger</keyword>
<dbReference type="InterPro" id="IPR001841">
    <property type="entry name" value="Znf_RING"/>
</dbReference>
<organism evidence="6 7">
    <name type="scientific">Stegodyphus mimosarum</name>
    <name type="common">African social velvet spider</name>
    <dbReference type="NCBI Taxonomy" id="407821"/>
    <lineage>
        <taxon>Eukaryota</taxon>
        <taxon>Metazoa</taxon>
        <taxon>Ecdysozoa</taxon>
        <taxon>Arthropoda</taxon>
        <taxon>Chelicerata</taxon>
        <taxon>Arachnida</taxon>
        <taxon>Araneae</taxon>
        <taxon>Araneomorphae</taxon>
        <taxon>Entelegynae</taxon>
        <taxon>Eresoidea</taxon>
        <taxon>Eresidae</taxon>
        <taxon>Stegodyphus</taxon>
    </lineage>
</organism>
<keyword evidence="1" id="KW-0479">Metal-binding</keyword>
<keyword evidence="3" id="KW-0862">Zinc</keyword>
<dbReference type="PANTHER" id="PTHR23041:SF78">
    <property type="entry name" value="E3 UBIQUITIN-PROTEIN LIGASE RNF4"/>
    <property type="match status" value="1"/>
</dbReference>
<reference evidence="6 7" key="1">
    <citation type="submission" date="2013-11" db="EMBL/GenBank/DDBJ databases">
        <title>Genome sequencing of Stegodyphus mimosarum.</title>
        <authorList>
            <person name="Bechsgaard J."/>
        </authorList>
    </citation>
    <scope>NUCLEOTIDE SEQUENCE [LARGE SCALE GENOMIC DNA]</scope>
</reference>
<dbReference type="AlphaFoldDB" id="A0A087T7S6"/>
<dbReference type="InterPro" id="IPR017907">
    <property type="entry name" value="Znf_RING_CS"/>
</dbReference>
<dbReference type="GO" id="GO:0008270">
    <property type="term" value="F:zinc ion binding"/>
    <property type="evidence" value="ECO:0007669"/>
    <property type="project" value="UniProtKB-KW"/>
</dbReference>
<dbReference type="GO" id="GO:0016874">
    <property type="term" value="F:ligase activity"/>
    <property type="evidence" value="ECO:0007669"/>
    <property type="project" value="UniProtKB-KW"/>
</dbReference>
<name>A0A087T7S6_STEMI</name>
<dbReference type="PROSITE" id="PS50089">
    <property type="entry name" value="ZF_RING_2"/>
    <property type="match status" value="1"/>
</dbReference>
<dbReference type="Gene3D" id="3.30.40.10">
    <property type="entry name" value="Zinc/RING finger domain, C3HC4 (zinc finger)"/>
    <property type="match status" value="1"/>
</dbReference>
<evidence type="ECO:0000256" key="1">
    <source>
        <dbReference type="ARBA" id="ARBA00022723"/>
    </source>
</evidence>
<feature type="non-terminal residue" evidence="6">
    <location>
        <position position="204"/>
    </location>
</feature>
<gene>
    <name evidence="6" type="ORF">X975_14534</name>
</gene>
<feature type="domain" description="RING-type" evidence="5">
    <location>
        <begin position="146"/>
        <end position="191"/>
    </location>
</feature>
<dbReference type="STRING" id="407821.A0A087T7S6"/>
<dbReference type="OrthoDB" id="6437603at2759"/>
<evidence type="ECO:0000313" key="6">
    <source>
        <dbReference type="EMBL" id="KFM61165.1"/>
    </source>
</evidence>
<proteinExistence type="predicted"/>
<evidence type="ECO:0000256" key="4">
    <source>
        <dbReference type="PROSITE-ProRule" id="PRU00175"/>
    </source>
</evidence>
<dbReference type="EMBL" id="KK113850">
    <property type="protein sequence ID" value="KFM61165.1"/>
    <property type="molecule type" value="Genomic_DNA"/>
</dbReference>
<protein>
    <submittedName>
        <fullName evidence="6">E3 ubiquitin ligase RNF4</fullName>
    </submittedName>
</protein>
<dbReference type="InterPro" id="IPR047134">
    <property type="entry name" value="RNF4"/>
</dbReference>
<keyword evidence="6" id="KW-0436">Ligase</keyword>
<dbReference type="SUPFAM" id="SSF57850">
    <property type="entry name" value="RING/U-box"/>
    <property type="match status" value="1"/>
</dbReference>
<evidence type="ECO:0000256" key="2">
    <source>
        <dbReference type="ARBA" id="ARBA00022771"/>
    </source>
</evidence>
<evidence type="ECO:0000256" key="3">
    <source>
        <dbReference type="ARBA" id="ARBA00022833"/>
    </source>
</evidence>
<sequence>MAVSNISTPKPFVTYTGFIDLTQDDDDLIPAVPEDDSVICLTPRILSICPQNSVNSSLSNNTAPQNNVNSSVTNNSVYQICDENNERFISLVNESTPYNPIVIGNGTFHSILVNSSSTTGRKRRRTVDESDQLTDLQHKNLRKIECGVCYDGVDQITSSGRELVSSICGHVFCNECLEKSIRETRKCPNCRKKLTKKQYHPLFL</sequence>
<dbReference type="Proteomes" id="UP000054359">
    <property type="component" value="Unassembled WGS sequence"/>
</dbReference>
<dbReference type="PROSITE" id="PS00518">
    <property type="entry name" value="ZF_RING_1"/>
    <property type="match status" value="1"/>
</dbReference>
<dbReference type="SMART" id="SM00184">
    <property type="entry name" value="RING"/>
    <property type="match status" value="1"/>
</dbReference>
<accession>A0A087T7S6</accession>
<dbReference type="Pfam" id="PF13639">
    <property type="entry name" value="zf-RING_2"/>
    <property type="match status" value="1"/>
</dbReference>
<evidence type="ECO:0000259" key="5">
    <source>
        <dbReference type="PROSITE" id="PS50089"/>
    </source>
</evidence>
<keyword evidence="7" id="KW-1185">Reference proteome</keyword>
<dbReference type="PANTHER" id="PTHR23041">
    <property type="entry name" value="RING FINGER DOMAIN-CONTAINING"/>
    <property type="match status" value="1"/>
</dbReference>
<dbReference type="InterPro" id="IPR013083">
    <property type="entry name" value="Znf_RING/FYVE/PHD"/>
</dbReference>
<evidence type="ECO:0000313" key="7">
    <source>
        <dbReference type="Proteomes" id="UP000054359"/>
    </source>
</evidence>